<reference evidence="2" key="1">
    <citation type="journal article" date="2013" name="Nature">
        <title>Pan genome of the phytoplankton Emiliania underpins its global distribution.</title>
        <authorList>
            <person name="Read B.A."/>
            <person name="Kegel J."/>
            <person name="Klute M.J."/>
            <person name="Kuo A."/>
            <person name="Lefebvre S.C."/>
            <person name="Maumus F."/>
            <person name="Mayer C."/>
            <person name="Miller J."/>
            <person name="Monier A."/>
            <person name="Salamov A."/>
            <person name="Young J."/>
            <person name="Aguilar M."/>
            <person name="Claverie J.M."/>
            <person name="Frickenhaus S."/>
            <person name="Gonzalez K."/>
            <person name="Herman E.K."/>
            <person name="Lin Y.C."/>
            <person name="Napier J."/>
            <person name="Ogata H."/>
            <person name="Sarno A.F."/>
            <person name="Shmutz J."/>
            <person name="Schroeder D."/>
            <person name="de Vargas C."/>
            <person name="Verret F."/>
            <person name="von Dassow P."/>
            <person name="Valentin K."/>
            <person name="Van de Peer Y."/>
            <person name="Wheeler G."/>
            <person name="Dacks J.B."/>
            <person name="Delwiche C.F."/>
            <person name="Dyhrman S.T."/>
            <person name="Glockner G."/>
            <person name="John U."/>
            <person name="Richards T."/>
            <person name="Worden A.Z."/>
            <person name="Zhang X."/>
            <person name="Grigoriev I.V."/>
            <person name="Allen A.E."/>
            <person name="Bidle K."/>
            <person name="Borodovsky M."/>
            <person name="Bowler C."/>
            <person name="Brownlee C."/>
            <person name="Cock J.M."/>
            <person name="Elias M."/>
            <person name="Gladyshev V.N."/>
            <person name="Groth M."/>
            <person name="Guda C."/>
            <person name="Hadaegh A."/>
            <person name="Iglesias-Rodriguez M.D."/>
            <person name="Jenkins J."/>
            <person name="Jones B.M."/>
            <person name="Lawson T."/>
            <person name="Leese F."/>
            <person name="Lindquist E."/>
            <person name="Lobanov A."/>
            <person name="Lomsadze A."/>
            <person name="Malik S.B."/>
            <person name="Marsh M.E."/>
            <person name="Mackinder L."/>
            <person name="Mock T."/>
            <person name="Mueller-Roeber B."/>
            <person name="Pagarete A."/>
            <person name="Parker M."/>
            <person name="Probert I."/>
            <person name="Quesneville H."/>
            <person name="Raines C."/>
            <person name="Rensing S.A."/>
            <person name="Riano-Pachon D.M."/>
            <person name="Richier S."/>
            <person name="Rokitta S."/>
            <person name="Shiraiwa Y."/>
            <person name="Soanes D.M."/>
            <person name="van der Giezen M."/>
            <person name="Wahlund T.M."/>
            <person name="Williams B."/>
            <person name="Wilson W."/>
            <person name="Wolfe G."/>
            <person name="Wurch L.L."/>
        </authorList>
    </citation>
    <scope>NUCLEOTIDE SEQUENCE</scope>
</reference>
<sequence length="62" mass="6302">MRVAPGQFRGGDAPWRAVSWGERGHWELGGVRVSAALAAPCGTGCGALATVARGMRVAPTAP</sequence>
<dbReference type="HOGENOM" id="CLU_2908790_0_0_1"/>
<proteinExistence type="predicted"/>
<dbReference type="RefSeq" id="XP_005764954.1">
    <property type="nucleotide sequence ID" value="XM_005764897.1"/>
</dbReference>
<keyword evidence="2" id="KW-1185">Reference proteome</keyword>
<dbReference type="EnsemblProtists" id="EOD12525">
    <property type="protein sequence ID" value="EOD12525"/>
    <property type="gene ID" value="EMIHUDRAFT_257132"/>
</dbReference>
<dbReference type="AlphaFoldDB" id="A0A0D3IMP0"/>
<protein>
    <submittedName>
        <fullName evidence="1">Uncharacterized protein</fullName>
    </submittedName>
</protein>
<dbReference type="PaxDb" id="2903-EOD12525"/>
<dbReference type="KEGG" id="ehx:EMIHUDRAFT_257132"/>
<evidence type="ECO:0000313" key="2">
    <source>
        <dbReference type="Proteomes" id="UP000013827"/>
    </source>
</evidence>
<accession>A0A0D3IMP0</accession>
<name>A0A0D3IMP0_EMIH1</name>
<dbReference type="GeneID" id="17258676"/>
<evidence type="ECO:0000313" key="1">
    <source>
        <dbReference type="EnsemblProtists" id="EOD12525"/>
    </source>
</evidence>
<dbReference type="Proteomes" id="UP000013827">
    <property type="component" value="Unassembled WGS sequence"/>
</dbReference>
<organism evidence="1 2">
    <name type="scientific">Emiliania huxleyi (strain CCMP1516)</name>
    <dbReference type="NCBI Taxonomy" id="280463"/>
    <lineage>
        <taxon>Eukaryota</taxon>
        <taxon>Haptista</taxon>
        <taxon>Haptophyta</taxon>
        <taxon>Prymnesiophyceae</taxon>
        <taxon>Isochrysidales</taxon>
        <taxon>Noelaerhabdaceae</taxon>
        <taxon>Emiliania</taxon>
    </lineage>
</organism>
<reference evidence="1" key="2">
    <citation type="submission" date="2024-10" db="UniProtKB">
        <authorList>
            <consortium name="EnsemblProtists"/>
        </authorList>
    </citation>
    <scope>IDENTIFICATION</scope>
</reference>